<feature type="compositionally biased region" description="Pro residues" evidence="2">
    <location>
        <begin position="709"/>
        <end position="730"/>
    </location>
</feature>
<feature type="compositionally biased region" description="Basic and acidic residues" evidence="2">
    <location>
        <begin position="754"/>
        <end position="763"/>
    </location>
</feature>
<feature type="domain" description="Retroviral polymerase SH3-like" evidence="5">
    <location>
        <begin position="556"/>
        <end position="616"/>
    </location>
</feature>
<feature type="domain" description="Retrovirus-related Pol polyprotein from transposon TNT 1-94-like beta-barrel" evidence="4">
    <location>
        <begin position="398"/>
        <end position="471"/>
    </location>
</feature>
<feature type="compositionally biased region" description="Low complexity" evidence="2">
    <location>
        <begin position="660"/>
        <end position="671"/>
    </location>
</feature>
<dbReference type="InterPro" id="IPR057670">
    <property type="entry name" value="SH3_retrovirus"/>
</dbReference>
<dbReference type="InterPro" id="IPR043502">
    <property type="entry name" value="DNA/RNA_pol_sf"/>
</dbReference>
<feature type="region of interest" description="Disordered" evidence="2">
    <location>
        <begin position="351"/>
        <end position="378"/>
    </location>
</feature>
<evidence type="ECO:0000259" key="5">
    <source>
        <dbReference type="Pfam" id="PF25597"/>
    </source>
</evidence>
<gene>
    <name evidence="6" type="ORF">LUZ63_000685</name>
</gene>
<dbReference type="Pfam" id="PF07727">
    <property type="entry name" value="RVT_2"/>
    <property type="match status" value="1"/>
</dbReference>
<keyword evidence="7" id="KW-1185">Reference proteome</keyword>
<keyword evidence="1" id="KW-0378">Hydrolase</keyword>
<dbReference type="SUPFAM" id="SSF56672">
    <property type="entry name" value="DNA/RNA polymerases"/>
    <property type="match status" value="1"/>
</dbReference>
<feature type="compositionally biased region" description="Polar residues" evidence="2">
    <location>
        <begin position="696"/>
        <end position="708"/>
    </location>
</feature>
<evidence type="ECO:0000256" key="2">
    <source>
        <dbReference type="SAM" id="MobiDB-lite"/>
    </source>
</evidence>
<feature type="compositionally biased region" description="Low complexity" evidence="2">
    <location>
        <begin position="245"/>
        <end position="254"/>
    </location>
</feature>
<dbReference type="InterPro" id="IPR013103">
    <property type="entry name" value="RVT_2"/>
</dbReference>
<feature type="compositionally biased region" description="Polar residues" evidence="2">
    <location>
        <begin position="308"/>
        <end position="327"/>
    </location>
</feature>
<dbReference type="GO" id="GO:0008270">
    <property type="term" value="F:zinc ion binding"/>
    <property type="evidence" value="ECO:0007669"/>
    <property type="project" value="InterPro"/>
</dbReference>
<evidence type="ECO:0000313" key="6">
    <source>
        <dbReference type="EMBL" id="KAJ1700906.1"/>
    </source>
</evidence>
<keyword evidence="1" id="KW-0064">Aspartyl protease</keyword>
<comment type="caution">
    <text evidence="6">The sequence shown here is derived from an EMBL/GenBank/DDBJ whole genome shotgun (WGS) entry which is preliminary data.</text>
</comment>
<feature type="compositionally biased region" description="Polar residues" evidence="2">
    <location>
        <begin position="650"/>
        <end position="659"/>
    </location>
</feature>
<sequence>MVSGATPLANTNATADSSGNPIDPSVPINASTSQFFESSVPINISTPIKLTPSNFLTWQAQMLPLLNAYNLFKYLSSPPPPPTRQNADGQVEFNQDYLSWSRQDQLLLSWLRASLSEPIQAQVVSCSTSANLWTMLQQQFATNSRARLSDLKRQLQLAQKGGSSCTDFLRQVRTIADELTYIGAPPTTDDLVLTILNGLGPEFNPFVAALTATNRNKALSFSDLRGMLLSHEALINSQMAASSSSTPSAFFTQPASGFPRPFNPNPSTSHSNQRATGAANRGRGGPSQQNNSNGIIRFPPPMPYPDVASSSRMPVSVQAASQSAPNSHRQCQICKKYGHVAKQCRWRYQPDPSYQPRAPSYQQRAPSYQPRAPPPAPRPPYYQAYVAQPASIPHASDWVLDSGATHHVTNDINNLSAFYAYSGQDNLQIGDGSGLPIQNIGTTSLLISNFVISLKDTLHDPTTKRDLLKIPSINGLFYLHASPSHLTSPQALLGVRTTANIWHDRFGHPSHDATLHVLKEFSLPCSSRLPSHNKTIPYKTLFSKDPDFSFLRVLGCLCFPYTRPYNSHKLEPRALSCVFIGYAKSQKGYRCLDLSTNKVYVSRHVQFDETTFPFQQLGLSDPTSISDPAPPTIPLIISAPHSLAASAPSTQTMPTRTNQSVSSTSTTSVPSILQITSAAPTPIPVQPIPPAPTSDPAHTTSTGNVNSDPQPPPNIPDPLPTIPDPQPPPNILTHNSLSTNTLSTTAPFHPMTTRSRDNTRKPRHFPDCVALITTLEPKPTTFVQTNSRIEWRQAMAKEIDALATNNTWTLVPPPTHRLVIGCKWVFKIKRKSDGTIDRYKARLVAKGFHQQEGIDYFDTFSPVVRPTTIRVILSIATSQHWSIRQLDVNNAFLHGDLTERVYMSQPPGFQDKMRPNHVCLLSKSLYGLKQSPRAWFYKLSTTLVTLGFHESHYDPSLFIAHQDGHTP</sequence>
<evidence type="ECO:0000259" key="3">
    <source>
        <dbReference type="Pfam" id="PF07727"/>
    </source>
</evidence>
<dbReference type="Proteomes" id="UP001151287">
    <property type="component" value="Unassembled WGS sequence"/>
</dbReference>
<feature type="region of interest" description="Disordered" evidence="2">
    <location>
        <begin position="245"/>
        <end position="327"/>
    </location>
</feature>
<name>A0A9Q0CVM9_9POAL</name>
<dbReference type="GO" id="GO:0004190">
    <property type="term" value="F:aspartic-type endopeptidase activity"/>
    <property type="evidence" value="ECO:0007669"/>
    <property type="project" value="UniProtKB-KW"/>
</dbReference>
<feature type="compositionally biased region" description="Pro residues" evidence="2">
    <location>
        <begin position="681"/>
        <end position="693"/>
    </location>
</feature>
<proteinExistence type="predicted"/>
<protein>
    <recommendedName>
        <fullName evidence="8">Reverse transcriptase Ty1/copia-type domain-containing protein</fullName>
    </recommendedName>
</protein>
<evidence type="ECO:0008006" key="8">
    <source>
        <dbReference type="Google" id="ProtNLM"/>
    </source>
</evidence>
<evidence type="ECO:0000259" key="4">
    <source>
        <dbReference type="Pfam" id="PF22936"/>
    </source>
</evidence>
<dbReference type="EMBL" id="JAMQYH010000001">
    <property type="protein sequence ID" value="KAJ1700906.1"/>
    <property type="molecule type" value="Genomic_DNA"/>
</dbReference>
<dbReference type="GO" id="GO:0003676">
    <property type="term" value="F:nucleic acid binding"/>
    <property type="evidence" value="ECO:0007669"/>
    <property type="project" value="InterPro"/>
</dbReference>
<dbReference type="AlphaFoldDB" id="A0A9Q0CVM9"/>
<reference evidence="6" key="1">
    <citation type="journal article" date="2022" name="Cell">
        <title>Repeat-based holocentromeres influence genome architecture and karyotype evolution.</title>
        <authorList>
            <person name="Hofstatter P.G."/>
            <person name="Thangavel G."/>
            <person name="Lux T."/>
            <person name="Neumann P."/>
            <person name="Vondrak T."/>
            <person name="Novak P."/>
            <person name="Zhang M."/>
            <person name="Costa L."/>
            <person name="Castellani M."/>
            <person name="Scott A."/>
            <person name="Toegelov H."/>
            <person name="Fuchs J."/>
            <person name="Mata-Sucre Y."/>
            <person name="Dias Y."/>
            <person name="Vanzela A.L.L."/>
            <person name="Huettel B."/>
            <person name="Almeida C.C.S."/>
            <person name="Simkova H."/>
            <person name="Souza G."/>
            <person name="Pedrosa-Harand A."/>
            <person name="Macas J."/>
            <person name="Mayer K.F.X."/>
            <person name="Houben A."/>
            <person name="Marques A."/>
        </authorList>
    </citation>
    <scope>NUCLEOTIDE SEQUENCE</scope>
    <source>
        <strain evidence="6">RhyBre1mFocal</strain>
    </source>
</reference>
<dbReference type="PANTHER" id="PTHR47481:SF31">
    <property type="entry name" value="OS01G0873500 PROTEIN"/>
    <property type="match status" value="1"/>
</dbReference>
<feature type="compositionally biased region" description="Low complexity" evidence="2">
    <location>
        <begin position="731"/>
        <end position="745"/>
    </location>
</feature>
<feature type="compositionally biased region" description="Polar residues" evidence="2">
    <location>
        <begin position="8"/>
        <end position="20"/>
    </location>
</feature>
<dbReference type="InterPro" id="IPR054722">
    <property type="entry name" value="PolX-like_BBD"/>
</dbReference>
<evidence type="ECO:0000313" key="7">
    <source>
        <dbReference type="Proteomes" id="UP001151287"/>
    </source>
</evidence>
<dbReference type="Pfam" id="PF22936">
    <property type="entry name" value="Pol_BBD"/>
    <property type="match status" value="1"/>
</dbReference>
<dbReference type="Pfam" id="PF25597">
    <property type="entry name" value="SH3_retrovirus"/>
    <property type="match status" value="1"/>
</dbReference>
<organism evidence="6 7">
    <name type="scientific">Rhynchospora breviuscula</name>
    <dbReference type="NCBI Taxonomy" id="2022672"/>
    <lineage>
        <taxon>Eukaryota</taxon>
        <taxon>Viridiplantae</taxon>
        <taxon>Streptophyta</taxon>
        <taxon>Embryophyta</taxon>
        <taxon>Tracheophyta</taxon>
        <taxon>Spermatophyta</taxon>
        <taxon>Magnoliopsida</taxon>
        <taxon>Liliopsida</taxon>
        <taxon>Poales</taxon>
        <taxon>Cyperaceae</taxon>
        <taxon>Cyperoideae</taxon>
        <taxon>Rhynchosporeae</taxon>
        <taxon>Rhynchospora</taxon>
    </lineage>
</organism>
<evidence type="ECO:0000256" key="1">
    <source>
        <dbReference type="ARBA" id="ARBA00022750"/>
    </source>
</evidence>
<keyword evidence="1" id="KW-0645">Protease</keyword>
<feature type="region of interest" description="Disordered" evidence="2">
    <location>
        <begin position="1"/>
        <end position="26"/>
    </location>
</feature>
<accession>A0A9Q0CVM9</accession>
<dbReference type="InterPro" id="IPR036875">
    <property type="entry name" value="Znf_CCHC_sf"/>
</dbReference>
<dbReference type="OrthoDB" id="1930494at2759"/>
<dbReference type="PANTHER" id="PTHR47481">
    <property type="match status" value="1"/>
</dbReference>
<dbReference type="SUPFAM" id="SSF57756">
    <property type="entry name" value="Retrovirus zinc finger-like domains"/>
    <property type="match status" value="1"/>
</dbReference>
<feature type="region of interest" description="Disordered" evidence="2">
    <location>
        <begin position="644"/>
        <end position="763"/>
    </location>
</feature>
<dbReference type="Pfam" id="PF14223">
    <property type="entry name" value="Retrotran_gag_2"/>
    <property type="match status" value="1"/>
</dbReference>
<feature type="domain" description="Reverse transcriptase Ty1/copia-type" evidence="3">
    <location>
        <begin position="805"/>
        <end position="960"/>
    </location>
</feature>